<evidence type="ECO:0000313" key="3">
    <source>
        <dbReference type="Proteomes" id="UP000092659"/>
    </source>
</evidence>
<name>A0A1B1B026_9ACTN</name>
<evidence type="ECO:0000313" key="2">
    <source>
        <dbReference type="EMBL" id="MBP2056460.1"/>
    </source>
</evidence>
<evidence type="ECO:0000313" key="4">
    <source>
        <dbReference type="Proteomes" id="UP001519309"/>
    </source>
</evidence>
<dbReference type="AlphaFoldDB" id="A0A1B1B026"/>
<keyword evidence="4" id="KW-1185">Reference proteome</keyword>
<reference evidence="2 4" key="2">
    <citation type="submission" date="2021-03" db="EMBL/GenBank/DDBJ databases">
        <title>Genomic Encyclopedia of Type Strains, Phase IV (KMG-IV): sequencing the most valuable type-strain genomes for metagenomic binning, comparative biology and taxonomic classification.</title>
        <authorList>
            <person name="Goeker M."/>
        </authorList>
    </citation>
    <scope>NUCLEOTIDE SEQUENCE [LARGE SCALE GENOMIC DNA]</scope>
    <source>
        <strain evidence="2 4">DSM 40499</strain>
    </source>
</reference>
<accession>A0A1B1B026</accession>
<evidence type="ECO:0000313" key="1">
    <source>
        <dbReference type="EMBL" id="ANP52193.1"/>
    </source>
</evidence>
<reference evidence="1 3" key="1">
    <citation type="submission" date="2016-06" db="EMBL/GenBank/DDBJ databases">
        <title>Complete genome sequence of Streptomyces griseochromogenes ATCC 14511, the Blasticidin S producer.</title>
        <authorList>
            <person name="Wu L."/>
        </authorList>
    </citation>
    <scope>NUCLEOTIDE SEQUENCE [LARGE SCALE GENOMIC DNA]</scope>
    <source>
        <strain evidence="1 3">ATCC 14511</strain>
    </source>
</reference>
<proteinExistence type="predicted"/>
<dbReference type="OrthoDB" id="4231655at2"/>
<dbReference type="Proteomes" id="UP000092659">
    <property type="component" value="Chromosome"/>
</dbReference>
<sequence length="136" mass="14974">MGEDAQWSLDDDWDWQMQCARAHDALLRGTDSWVPPVEEELVLAARASALSQWYPSTSHNYLRFSNGPPPWVPGGRDGVKYLPGCISFAKERADGSAVFRVWSGFLLQTPDPVLVLATLEAVVAVEALVEVLTTDS</sequence>
<gene>
    <name evidence="1" type="ORF">AVL59_23900</name>
    <name evidence="2" type="ORF">J2Z21_009478</name>
</gene>
<dbReference type="KEGG" id="sgs:AVL59_23900"/>
<organism evidence="1 3">
    <name type="scientific">Streptomyces griseochromogenes</name>
    <dbReference type="NCBI Taxonomy" id="68214"/>
    <lineage>
        <taxon>Bacteria</taxon>
        <taxon>Bacillati</taxon>
        <taxon>Actinomycetota</taxon>
        <taxon>Actinomycetes</taxon>
        <taxon>Kitasatosporales</taxon>
        <taxon>Streptomycetaceae</taxon>
        <taxon>Streptomyces</taxon>
    </lineage>
</organism>
<dbReference type="EMBL" id="JAGGLP010000047">
    <property type="protein sequence ID" value="MBP2056460.1"/>
    <property type="molecule type" value="Genomic_DNA"/>
</dbReference>
<dbReference type="EMBL" id="CP016279">
    <property type="protein sequence ID" value="ANP52193.1"/>
    <property type="molecule type" value="Genomic_DNA"/>
</dbReference>
<protein>
    <submittedName>
        <fullName evidence="1">Uncharacterized protein</fullName>
    </submittedName>
</protein>
<dbReference type="Proteomes" id="UP001519309">
    <property type="component" value="Unassembled WGS sequence"/>
</dbReference>
<dbReference type="RefSeq" id="WP_067307890.1">
    <property type="nucleotide sequence ID" value="NZ_CP016279.1"/>
</dbReference>